<proteinExistence type="predicted"/>
<dbReference type="AlphaFoldDB" id="A0A7T7F1Z9"/>
<sequence>MASHSTSHSDCALAASRAGLDAARRFRLPFARKLKRGPSGDMVGRDGGGALEFQDHRDYHPGDDPRHLNWAAFARTGALTMKVFQQEVRPQLDLVVDASASMALNDAKLTRALECVRFCLASADDLGAVVRLWSVDGGKVTPVDLATVRDPAWSPVNADGPAEPALPDFSRVEWRPNALRVLVSDLLFPGSPEGLVRTLARGASEAMILCPFDRSESDPGWQGACEFEDVESAKRVVKRADEPFLRQYLEAYRNHFALWTEVCATQGVALARVDSAPPLPQMLNDLARRDLLIPAAF</sequence>
<name>A0A7T7F1Z9_9BACT</name>
<evidence type="ECO:0000259" key="1">
    <source>
        <dbReference type="Pfam" id="PF01882"/>
    </source>
</evidence>
<dbReference type="PANTHER" id="PTHR33608:SF6">
    <property type="entry name" value="BLL2464 PROTEIN"/>
    <property type="match status" value="1"/>
</dbReference>
<organism evidence="2 3">
    <name type="scientific">Sulfuriroseicoccus oceanibius</name>
    <dbReference type="NCBI Taxonomy" id="2707525"/>
    <lineage>
        <taxon>Bacteria</taxon>
        <taxon>Pseudomonadati</taxon>
        <taxon>Verrucomicrobiota</taxon>
        <taxon>Verrucomicrobiia</taxon>
        <taxon>Verrucomicrobiales</taxon>
        <taxon>Verrucomicrobiaceae</taxon>
        <taxon>Sulfuriroseicoccus</taxon>
    </lineage>
</organism>
<dbReference type="EMBL" id="CP066776">
    <property type="protein sequence ID" value="QQL45110.1"/>
    <property type="molecule type" value="Genomic_DNA"/>
</dbReference>
<dbReference type="Proteomes" id="UP000475117">
    <property type="component" value="Chromosome"/>
</dbReference>
<reference evidence="2 3" key="1">
    <citation type="submission" date="2020-12" db="EMBL/GenBank/DDBJ databases">
        <title>Sulforoseuscoccus oceanibium gen. nov., sp. nov., a representative of the phylum Verrucomicrobia with special cytoplasmic membrane, and proposal of Sulforoseuscoccusaceae fam. nov.</title>
        <authorList>
            <person name="Xi F."/>
        </authorList>
    </citation>
    <scope>NUCLEOTIDE SEQUENCE [LARGE SCALE GENOMIC DNA]</scope>
    <source>
        <strain evidence="2 3">T37</strain>
    </source>
</reference>
<dbReference type="InterPro" id="IPR002881">
    <property type="entry name" value="DUF58"/>
</dbReference>
<protein>
    <submittedName>
        <fullName evidence="2">DUF58 domain-containing protein</fullName>
    </submittedName>
</protein>
<gene>
    <name evidence="2" type="ORF">G3M56_000540</name>
</gene>
<dbReference type="RefSeq" id="WP_235203502.1">
    <property type="nucleotide sequence ID" value="NZ_CP066776.1"/>
</dbReference>
<evidence type="ECO:0000313" key="3">
    <source>
        <dbReference type="Proteomes" id="UP000475117"/>
    </source>
</evidence>
<evidence type="ECO:0000313" key="2">
    <source>
        <dbReference type="EMBL" id="QQL45110.1"/>
    </source>
</evidence>
<dbReference type="PANTHER" id="PTHR33608">
    <property type="entry name" value="BLL2464 PROTEIN"/>
    <property type="match status" value="1"/>
</dbReference>
<keyword evidence="3" id="KW-1185">Reference proteome</keyword>
<dbReference type="Pfam" id="PF01882">
    <property type="entry name" value="DUF58"/>
    <property type="match status" value="1"/>
</dbReference>
<feature type="domain" description="DUF58" evidence="1">
    <location>
        <begin position="55"/>
        <end position="255"/>
    </location>
</feature>
<accession>A0A7T7F1Z9</accession>
<dbReference type="KEGG" id="soa:G3M56_000540"/>